<dbReference type="AlphaFoldDB" id="A0AAN7NCB6"/>
<evidence type="ECO:0000313" key="2">
    <source>
        <dbReference type="Proteomes" id="UP001333110"/>
    </source>
</evidence>
<dbReference type="EMBL" id="JAUNZN010000004">
    <property type="protein sequence ID" value="KAK4823170.1"/>
    <property type="molecule type" value="Genomic_DNA"/>
</dbReference>
<sequence>MRVTKHWHRFPREIVKSPSLEIFKSRLDMVLGNWLSVALLELGANYMLGCINKSVASKFTEVISTSYLRVLSKHWTHIWNVMSSYEPAQYK</sequence>
<dbReference type="Proteomes" id="UP001333110">
    <property type="component" value="Unassembled WGS sequence"/>
</dbReference>
<accession>A0AAN7NCB6</accession>
<comment type="caution">
    <text evidence="1">The sequence shown here is derived from an EMBL/GenBank/DDBJ whole genome shotgun (WGS) entry which is preliminary data.</text>
</comment>
<evidence type="ECO:0000313" key="1">
    <source>
        <dbReference type="EMBL" id="KAK4823170.1"/>
    </source>
</evidence>
<protein>
    <submittedName>
        <fullName evidence="1">Uncharacterized protein</fullName>
    </submittedName>
</protein>
<organism evidence="1 2">
    <name type="scientific">Mycteria americana</name>
    <name type="common">Wood stork</name>
    <dbReference type="NCBI Taxonomy" id="33587"/>
    <lineage>
        <taxon>Eukaryota</taxon>
        <taxon>Metazoa</taxon>
        <taxon>Chordata</taxon>
        <taxon>Craniata</taxon>
        <taxon>Vertebrata</taxon>
        <taxon>Euteleostomi</taxon>
        <taxon>Archelosauria</taxon>
        <taxon>Archosauria</taxon>
        <taxon>Dinosauria</taxon>
        <taxon>Saurischia</taxon>
        <taxon>Theropoda</taxon>
        <taxon>Coelurosauria</taxon>
        <taxon>Aves</taxon>
        <taxon>Neognathae</taxon>
        <taxon>Neoaves</taxon>
        <taxon>Aequornithes</taxon>
        <taxon>Ciconiiformes</taxon>
        <taxon>Ciconiidae</taxon>
        <taxon>Mycteria</taxon>
    </lineage>
</organism>
<gene>
    <name evidence="1" type="ORF">QYF61_027074</name>
</gene>
<name>A0AAN7NCB6_MYCAM</name>
<reference evidence="1 2" key="1">
    <citation type="journal article" date="2023" name="J. Hered.">
        <title>Chromosome-level genome of the wood stork (Mycteria americana) provides insight into avian chromosome evolution.</title>
        <authorList>
            <person name="Flamio R. Jr."/>
            <person name="Ramstad K.M."/>
        </authorList>
    </citation>
    <scope>NUCLEOTIDE SEQUENCE [LARGE SCALE GENOMIC DNA]</scope>
    <source>
        <strain evidence="1">JAX WOST 10</strain>
    </source>
</reference>
<keyword evidence="2" id="KW-1185">Reference proteome</keyword>
<proteinExistence type="predicted"/>